<dbReference type="Proteomes" id="UP001057455">
    <property type="component" value="Unassembled WGS sequence"/>
</dbReference>
<keyword evidence="3" id="KW-1185">Reference proteome</keyword>
<dbReference type="AlphaFoldDB" id="A0A9W5WTX2"/>
<feature type="chain" id="PRO_5040728703" evidence="1">
    <location>
        <begin position="29"/>
        <end position="108"/>
    </location>
</feature>
<name>A0A9W5WTX2_BABOV</name>
<proteinExistence type="predicted"/>
<evidence type="ECO:0000256" key="1">
    <source>
        <dbReference type="SAM" id="SignalP"/>
    </source>
</evidence>
<comment type="caution">
    <text evidence="2">The sequence shown here is derived from an EMBL/GenBank/DDBJ whole genome shotgun (WGS) entry which is preliminary data.</text>
</comment>
<reference evidence="2" key="1">
    <citation type="submission" date="2019-12" db="EMBL/GenBank/DDBJ databases">
        <title>Genome sequence of Babesia ovis.</title>
        <authorList>
            <person name="Yamagishi J."/>
            <person name="Sevinc F."/>
            <person name="Xuan X."/>
        </authorList>
    </citation>
    <scope>NUCLEOTIDE SEQUENCE</scope>
    <source>
        <strain evidence="2">Selcuk</strain>
    </source>
</reference>
<dbReference type="EMBL" id="BLIY01000001">
    <property type="protein sequence ID" value="GFE52692.1"/>
    <property type="molecule type" value="Genomic_DNA"/>
</dbReference>
<sequence length="108" mass="12216">MVAAFRWQKLASCAICIVAVFSVTDVAAGGAKFDSLENYEIPKDLTGERKRAEAKKQRDRLRANLPHRLWMHLPDDEEEIPPGIAKQINKYLALSPRKRGLVDALYHS</sequence>
<evidence type="ECO:0000313" key="2">
    <source>
        <dbReference type="EMBL" id="GFE52692.1"/>
    </source>
</evidence>
<gene>
    <name evidence="2" type="ORF">BaOVIS_000960</name>
</gene>
<organism evidence="2 3">
    <name type="scientific">Babesia ovis</name>
    <dbReference type="NCBI Taxonomy" id="5869"/>
    <lineage>
        <taxon>Eukaryota</taxon>
        <taxon>Sar</taxon>
        <taxon>Alveolata</taxon>
        <taxon>Apicomplexa</taxon>
        <taxon>Aconoidasida</taxon>
        <taxon>Piroplasmida</taxon>
        <taxon>Babesiidae</taxon>
        <taxon>Babesia</taxon>
    </lineage>
</organism>
<accession>A0A9W5WTX2</accession>
<protein>
    <submittedName>
        <fullName evidence="2">Acyl- N-acyltransferase, putative</fullName>
    </submittedName>
</protein>
<evidence type="ECO:0000313" key="3">
    <source>
        <dbReference type="Proteomes" id="UP001057455"/>
    </source>
</evidence>
<feature type="signal peptide" evidence="1">
    <location>
        <begin position="1"/>
        <end position="28"/>
    </location>
</feature>
<keyword evidence="1" id="KW-0732">Signal</keyword>